<dbReference type="Gene3D" id="3.30.230.20">
    <property type="entry name" value="lpxc deacetylase, domain 1"/>
    <property type="match status" value="1"/>
</dbReference>
<dbReference type="EMBL" id="SJPS01000004">
    <property type="protein sequence ID" value="TWU25935.1"/>
    <property type="molecule type" value="Genomic_DNA"/>
</dbReference>
<comment type="cofactor">
    <cofactor evidence="1">
        <name>Zn(2+)</name>
        <dbReference type="ChEBI" id="CHEBI:29105"/>
    </cofactor>
</comment>
<dbReference type="NCBIfam" id="TIGR00325">
    <property type="entry name" value="lpxC"/>
    <property type="match status" value="1"/>
</dbReference>
<sequence length="290" mass="32228">MNPSRLQRTIRHPIVISGFGYWSGEDVRVEFRPAPVGAGIAFVRDDLGPAARVPARCEYRIEIPRRTCLKKDMVQVDMVEHILAALAGMQIDNCEVGVDQCEMPGCDGSAKEFVAALETVGSVPQESEVKQLIVTDHFRLTEGDSWIEAHPSACGFYNVSFTLDYPQDDAIGYQQFQADVTPDNFFEDIAPSRTFILQREADELLKQGLCKRVDLNDLLIFGNRGLMNNKLRFPNECARHKALDVIGDLALTGQEIVGNISAYRSGHRLNAKFAQQLAARFAEPLLKATA</sequence>
<keyword evidence="10" id="KW-0443">Lipid metabolism</keyword>
<accession>A0A5C6CPH7</accession>
<keyword evidence="9" id="KW-0862">Zinc</keyword>
<keyword evidence="6" id="KW-0441">Lipid A biosynthesis</keyword>
<dbReference type="PANTHER" id="PTHR33694">
    <property type="entry name" value="UDP-3-O-ACYL-N-ACETYLGLUCOSAMINE DEACETYLASE 1, MITOCHONDRIAL-RELATED"/>
    <property type="match status" value="1"/>
</dbReference>
<keyword evidence="7" id="KW-0479">Metal-binding</keyword>
<keyword evidence="5" id="KW-0444">Lipid biosynthesis</keyword>
<dbReference type="GO" id="GO:0016020">
    <property type="term" value="C:membrane"/>
    <property type="evidence" value="ECO:0007669"/>
    <property type="project" value="GOC"/>
</dbReference>
<comment type="catalytic activity">
    <reaction evidence="11">
        <text>a UDP-3-O-[(3R)-3-hydroxyacyl]-N-acetyl-alpha-D-glucosamine + H2O = a UDP-3-O-[(3R)-3-hydroxyacyl]-alpha-D-glucosamine + acetate</text>
        <dbReference type="Rhea" id="RHEA:67816"/>
        <dbReference type="ChEBI" id="CHEBI:15377"/>
        <dbReference type="ChEBI" id="CHEBI:30089"/>
        <dbReference type="ChEBI" id="CHEBI:137740"/>
        <dbReference type="ChEBI" id="CHEBI:173225"/>
        <dbReference type="EC" id="3.5.1.108"/>
    </reaction>
</comment>
<evidence type="ECO:0000313" key="13">
    <source>
        <dbReference type="EMBL" id="TWU25935.1"/>
    </source>
</evidence>
<comment type="function">
    <text evidence="2">Catalyzes the hydrolysis of UDP-3-O-myristoyl-N-acetylglucosamine to form UDP-3-O-myristoylglucosamine and acetate, the committed step in lipid A biosynthesis.</text>
</comment>
<evidence type="ECO:0000256" key="9">
    <source>
        <dbReference type="ARBA" id="ARBA00022833"/>
    </source>
</evidence>
<organism evidence="13 14">
    <name type="scientific">Bythopirellula polymerisocia</name>
    <dbReference type="NCBI Taxonomy" id="2528003"/>
    <lineage>
        <taxon>Bacteria</taxon>
        <taxon>Pseudomonadati</taxon>
        <taxon>Planctomycetota</taxon>
        <taxon>Planctomycetia</taxon>
        <taxon>Pirellulales</taxon>
        <taxon>Lacipirellulaceae</taxon>
        <taxon>Bythopirellula</taxon>
    </lineage>
</organism>
<dbReference type="RefSeq" id="WP_146451493.1">
    <property type="nucleotide sequence ID" value="NZ_SJPS01000004.1"/>
</dbReference>
<dbReference type="InterPro" id="IPR020568">
    <property type="entry name" value="Ribosomal_Su5_D2-typ_SF"/>
</dbReference>
<keyword evidence="14" id="KW-1185">Reference proteome</keyword>
<dbReference type="UniPathway" id="UPA00359">
    <property type="reaction ID" value="UER00478"/>
</dbReference>
<reference evidence="13 14" key="1">
    <citation type="submission" date="2019-02" db="EMBL/GenBank/DDBJ databases">
        <title>Deep-cultivation of Planctomycetes and their phenomic and genomic characterization uncovers novel biology.</title>
        <authorList>
            <person name="Wiegand S."/>
            <person name="Jogler M."/>
            <person name="Boedeker C."/>
            <person name="Pinto D."/>
            <person name="Vollmers J."/>
            <person name="Rivas-Marin E."/>
            <person name="Kohn T."/>
            <person name="Peeters S.H."/>
            <person name="Heuer A."/>
            <person name="Rast P."/>
            <person name="Oberbeckmann S."/>
            <person name="Bunk B."/>
            <person name="Jeske O."/>
            <person name="Meyerdierks A."/>
            <person name="Storesund J.E."/>
            <person name="Kallscheuer N."/>
            <person name="Luecker S."/>
            <person name="Lage O.M."/>
            <person name="Pohl T."/>
            <person name="Merkel B.J."/>
            <person name="Hornburger P."/>
            <person name="Mueller R.-W."/>
            <person name="Bruemmer F."/>
            <person name="Labrenz M."/>
            <person name="Spormann A.M."/>
            <person name="Op Den Camp H."/>
            <person name="Overmann J."/>
            <person name="Amann R."/>
            <person name="Jetten M.S.M."/>
            <person name="Mascher T."/>
            <person name="Medema M.H."/>
            <person name="Devos D.P."/>
            <person name="Kaster A.-K."/>
            <person name="Ovreas L."/>
            <person name="Rohde M."/>
            <person name="Galperin M.Y."/>
            <person name="Jogler C."/>
        </authorList>
    </citation>
    <scope>NUCLEOTIDE SEQUENCE [LARGE SCALE GENOMIC DNA]</scope>
    <source>
        <strain evidence="13 14">Pla144</strain>
    </source>
</reference>
<evidence type="ECO:0000256" key="4">
    <source>
        <dbReference type="ARBA" id="ARBA00012745"/>
    </source>
</evidence>
<keyword evidence="8 13" id="KW-0378">Hydrolase</keyword>
<proteinExistence type="predicted"/>
<evidence type="ECO:0000256" key="1">
    <source>
        <dbReference type="ARBA" id="ARBA00001947"/>
    </source>
</evidence>
<dbReference type="Gene3D" id="3.30.1700.10">
    <property type="entry name" value="lpxc deacetylase, domain 2"/>
    <property type="match status" value="1"/>
</dbReference>
<evidence type="ECO:0000313" key="14">
    <source>
        <dbReference type="Proteomes" id="UP000318437"/>
    </source>
</evidence>
<dbReference type="OrthoDB" id="9772788at2"/>
<comment type="caution">
    <text evidence="13">The sequence shown here is derived from an EMBL/GenBank/DDBJ whole genome shotgun (WGS) entry which is preliminary data.</text>
</comment>
<dbReference type="InterPro" id="IPR015870">
    <property type="entry name" value="UDP-acyl_N-AcGlcN_deAcase_N"/>
</dbReference>
<evidence type="ECO:0000256" key="6">
    <source>
        <dbReference type="ARBA" id="ARBA00022556"/>
    </source>
</evidence>
<evidence type="ECO:0000256" key="10">
    <source>
        <dbReference type="ARBA" id="ARBA00023098"/>
    </source>
</evidence>
<dbReference type="AlphaFoldDB" id="A0A5C6CPH7"/>
<dbReference type="PANTHER" id="PTHR33694:SF1">
    <property type="entry name" value="UDP-3-O-ACYL-N-ACETYLGLUCOSAMINE DEACETYLASE 1, MITOCHONDRIAL-RELATED"/>
    <property type="match status" value="1"/>
</dbReference>
<comment type="pathway">
    <text evidence="3">Glycolipid biosynthesis; lipid IV(A) biosynthesis; lipid IV(A) from (3R)-3-hydroxytetradecanoyl-[acyl-carrier-protein] and UDP-N-acetyl-alpha-D-glucosamine: step 2/6.</text>
</comment>
<evidence type="ECO:0000256" key="8">
    <source>
        <dbReference type="ARBA" id="ARBA00022801"/>
    </source>
</evidence>
<dbReference type="GO" id="GO:0103117">
    <property type="term" value="F:UDP-3-O-acyl-N-acetylglucosamine deacetylase activity"/>
    <property type="evidence" value="ECO:0007669"/>
    <property type="project" value="UniProtKB-UniRule"/>
</dbReference>
<dbReference type="Pfam" id="PF03331">
    <property type="entry name" value="LpxC"/>
    <property type="match status" value="1"/>
</dbReference>
<evidence type="ECO:0000256" key="12">
    <source>
        <dbReference type="NCBIfam" id="TIGR00325"/>
    </source>
</evidence>
<dbReference type="GO" id="GO:0046872">
    <property type="term" value="F:metal ion binding"/>
    <property type="evidence" value="ECO:0007669"/>
    <property type="project" value="UniProtKB-KW"/>
</dbReference>
<evidence type="ECO:0000256" key="11">
    <source>
        <dbReference type="ARBA" id="ARBA00024535"/>
    </source>
</evidence>
<evidence type="ECO:0000256" key="2">
    <source>
        <dbReference type="ARBA" id="ARBA00002923"/>
    </source>
</evidence>
<dbReference type="GO" id="GO:0009245">
    <property type="term" value="P:lipid A biosynthetic process"/>
    <property type="evidence" value="ECO:0007669"/>
    <property type="project" value="UniProtKB-UniRule"/>
</dbReference>
<dbReference type="InterPro" id="IPR004463">
    <property type="entry name" value="UDP-acyl_GlcNac_deAcase"/>
</dbReference>
<evidence type="ECO:0000256" key="3">
    <source>
        <dbReference type="ARBA" id="ARBA00005002"/>
    </source>
</evidence>
<dbReference type="SUPFAM" id="SSF54211">
    <property type="entry name" value="Ribosomal protein S5 domain 2-like"/>
    <property type="match status" value="2"/>
</dbReference>
<name>A0A5C6CPH7_9BACT</name>
<protein>
    <recommendedName>
        <fullName evidence="4 12">UDP-3-O-acyl-N-acetylglucosamine deacetylase</fullName>
        <ecNumber evidence="4 12">3.5.1.108</ecNumber>
    </recommendedName>
</protein>
<evidence type="ECO:0000256" key="5">
    <source>
        <dbReference type="ARBA" id="ARBA00022516"/>
    </source>
</evidence>
<dbReference type="InterPro" id="IPR011334">
    <property type="entry name" value="UDP-acyl_GlcNac_deAcase_C"/>
</dbReference>
<dbReference type="EC" id="3.5.1.108" evidence="4 12"/>
<gene>
    <name evidence="13" type="primary">lpxC</name>
    <name evidence="13" type="ORF">Pla144_31490</name>
</gene>
<dbReference type="Proteomes" id="UP000318437">
    <property type="component" value="Unassembled WGS sequence"/>
</dbReference>
<evidence type="ECO:0000256" key="7">
    <source>
        <dbReference type="ARBA" id="ARBA00022723"/>
    </source>
</evidence>